<reference evidence="1 2" key="1">
    <citation type="submission" date="2017-09" db="EMBL/GenBank/DDBJ databases">
        <authorList>
            <person name="Lee N."/>
            <person name="Cho B.-K."/>
        </authorList>
    </citation>
    <scope>NUCLEOTIDE SEQUENCE [LARGE SCALE GENOMIC DNA]</scope>
    <source>
        <strain evidence="1 2">ATCC 12853</strain>
    </source>
</reference>
<gene>
    <name evidence="1" type="ORF">CP970_33450</name>
</gene>
<dbReference type="KEGG" id="ska:CP970_33450"/>
<dbReference type="RefSeq" id="WP_055543580.1">
    <property type="nucleotide sequence ID" value="NZ_CP023699.1"/>
</dbReference>
<dbReference type="OrthoDB" id="4240949at2"/>
<accession>A0A5J6GL44</accession>
<protein>
    <submittedName>
        <fullName evidence="1">Mobile element transfer</fullName>
    </submittedName>
</protein>
<evidence type="ECO:0000313" key="2">
    <source>
        <dbReference type="Proteomes" id="UP000325529"/>
    </source>
</evidence>
<dbReference type="InterPro" id="IPR007806">
    <property type="entry name" value="SpdB"/>
</dbReference>
<proteinExistence type="predicted"/>
<sequence length="63" mass="6842">MGLYRIFRELRRVGHVTVGTSHGRRGQIAYVAACATEDCGWSAEYETSAAAMVAAQGHRCGVR</sequence>
<organism evidence="1 2">
    <name type="scientific">Streptomyces kanamyceticus</name>
    <dbReference type="NCBI Taxonomy" id="1967"/>
    <lineage>
        <taxon>Bacteria</taxon>
        <taxon>Bacillati</taxon>
        <taxon>Actinomycetota</taxon>
        <taxon>Actinomycetes</taxon>
        <taxon>Kitasatosporales</taxon>
        <taxon>Streptomycetaceae</taxon>
        <taxon>Streptomyces</taxon>
    </lineage>
</organism>
<dbReference type="Pfam" id="PF05122">
    <property type="entry name" value="SpdB"/>
    <property type="match status" value="1"/>
</dbReference>
<evidence type="ECO:0000313" key="1">
    <source>
        <dbReference type="EMBL" id="QEU95162.1"/>
    </source>
</evidence>
<name>A0A5J6GL44_STRKN</name>
<dbReference type="EMBL" id="CP023699">
    <property type="protein sequence ID" value="QEU95162.1"/>
    <property type="molecule type" value="Genomic_DNA"/>
</dbReference>
<dbReference type="AlphaFoldDB" id="A0A5J6GL44"/>
<dbReference type="Proteomes" id="UP000325529">
    <property type="component" value="Chromosome"/>
</dbReference>
<keyword evidence="2" id="KW-1185">Reference proteome</keyword>